<name>A0ABQ7V2F7_SOLTU</name>
<evidence type="ECO:0000313" key="2">
    <source>
        <dbReference type="EMBL" id="KAH0757552.1"/>
    </source>
</evidence>
<evidence type="ECO:0000313" key="3">
    <source>
        <dbReference type="Proteomes" id="UP000826656"/>
    </source>
</evidence>
<feature type="compositionally biased region" description="Polar residues" evidence="1">
    <location>
        <begin position="39"/>
        <end position="51"/>
    </location>
</feature>
<reference evidence="2 3" key="1">
    <citation type="journal article" date="2021" name="bioRxiv">
        <title>Chromosome-scale and haplotype-resolved genome assembly of a tetraploid potato cultivar.</title>
        <authorList>
            <person name="Sun H."/>
            <person name="Jiao W.-B."/>
            <person name="Krause K."/>
            <person name="Campoy J.A."/>
            <person name="Goel M."/>
            <person name="Folz-Donahue K."/>
            <person name="Kukat C."/>
            <person name="Huettel B."/>
            <person name="Schneeberger K."/>
        </authorList>
    </citation>
    <scope>NUCLEOTIDE SEQUENCE [LARGE SCALE GENOMIC DNA]</scope>
    <source>
        <strain evidence="2">SolTubOtavaFocal</strain>
        <tissue evidence="2">Leaves</tissue>
    </source>
</reference>
<dbReference type="Proteomes" id="UP000826656">
    <property type="component" value="Unassembled WGS sequence"/>
</dbReference>
<keyword evidence="3" id="KW-1185">Reference proteome</keyword>
<dbReference type="PANTHER" id="PTHR32108:SF10">
    <property type="entry name" value="G-PATCH DOMAIN-CONTAINING PROTEIN"/>
    <property type="match status" value="1"/>
</dbReference>
<sequence length="171" mass="19704">MREWAKLLLSVYPALETNLDKQPVTSQAIFQTNPPPVHPTSQPQNQPSSIQLPPKNTHIPNYPYHLQHHAYSSRPPYFTPHLQNPIIQAAQYQTPLHQVPWLKVGGYVTPIPAKNPDAQSKWYDPNKICEYHSGMKWHTTEECCALRNKIHQLIEAKVIHWIDLVPKGFQP</sequence>
<organism evidence="2 3">
    <name type="scientific">Solanum tuberosum</name>
    <name type="common">Potato</name>
    <dbReference type="NCBI Taxonomy" id="4113"/>
    <lineage>
        <taxon>Eukaryota</taxon>
        <taxon>Viridiplantae</taxon>
        <taxon>Streptophyta</taxon>
        <taxon>Embryophyta</taxon>
        <taxon>Tracheophyta</taxon>
        <taxon>Spermatophyta</taxon>
        <taxon>Magnoliopsida</taxon>
        <taxon>eudicotyledons</taxon>
        <taxon>Gunneridae</taxon>
        <taxon>Pentapetalae</taxon>
        <taxon>asterids</taxon>
        <taxon>lamiids</taxon>
        <taxon>Solanales</taxon>
        <taxon>Solanaceae</taxon>
        <taxon>Solanoideae</taxon>
        <taxon>Solaneae</taxon>
        <taxon>Solanum</taxon>
    </lineage>
</organism>
<evidence type="ECO:0000256" key="1">
    <source>
        <dbReference type="SAM" id="MobiDB-lite"/>
    </source>
</evidence>
<dbReference type="EMBL" id="JAIVGD010000015">
    <property type="protein sequence ID" value="KAH0757552.1"/>
    <property type="molecule type" value="Genomic_DNA"/>
</dbReference>
<comment type="caution">
    <text evidence="2">The sequence shown here is derived from an EMBL/GenBank/DDBJ whole genome shotgun (WGS) entry which is preliminary data.</text>
</comment>
<dbReference type="PANTHER" id="PTHR32108">
    <property type="entry name" value="DNA-DIRECTED RNA POLYMERASE SUBUNIT ALPHA"/>
    <property type="match status" value="1"/>
</dbReference>
<gene>
    <name evidence="2" type="ORF">KY290_021045</name>
</gene>
<protein>
    <submittedName>
        <fullName evidence="2">Uncharacterized protein</fullName>
    </submittedName>
</protein>
<accession>A0ABQ7V2F7</accession>
<proteinExistence type="predicted"/>
<feature type="region of interest" description="Disordered" evidence="1">
    <location>
        <begin position="29"/>
        <end position="56"/>
    </location>
</feature>